<dbReference type="PATRIC" id="fig|285983.3.peg.1301"/>
<dbReference type="RefSeq" id="WP_044394291.1">
    <property type="nucleotide sequence ID" value="NZ_JXIQ01000098.1"/>
</dbReference>
<evidence type="ECO:0000313" key="2">
    <source>
        <dbReference type="Proteomes" id="UP000032512"/>
    </source>
</evidence>
<accession>A0A0D6Z7Z5</accession>
<name>A0A0D6Z7Z5_9BACI</name>
<protein>
    <submittedName>
        <fullName evidence="1">Aldolase</fullName>
    </submittedName>
</protein>
<proteinExistence type="predicted"/>
<comment type="caution">
    <text evidence="1">The sequence shown here is derived from an EMBL/GenBank/DDBJ whole genome shotgun (WGS) entry which is preliminary data.</text>
</comment>
<keyword evidence="2" id="KW-1185">Reference proteome</keyword>
<dbReference type="Gene3D" id="3.40.50.300">
    <property type="entry name" value="P-loop containing nucleotide triphosphate hydrolases"/>
    <property type="match status" value="1"/>
</dbReference>
<evidence type="ECO:0000313" key="1">
    <source>
        <dbReference type="EMBL" id="KIY21682.1"/>
    </source>
</evidence>
<dbReference type="InterPro" id="IPR027417">
    <property type="entry name" value="P-loop_NTPase"/>
</dbReference>
<dbReference type="AlphaFoldDB" id="A0A0D6Z7Z5"/>
<dbReference type="SUPFAM" id="SSF53795">
    <property type="entry name" value="PEP carboxykinase-like"/>
    <property type="match status" value="1"/>
</dbReference>
<gene>
    <name evidence="1" type="ORF">UB32_12635</name>
</gene>
<dbReference type="EMBL" id="JXIQ01000098">
    <property type="protein sequence ID" value="KIY21682.1"/>
    <property type="molecule type" value="Genomic_DNA"/>
</dbReference>
<dbReference type="Proteomes" id="UP000032512">
    <property type="component" value="Unassembled WGS sequence"/>
</dbReference>
<reference evidence="1 2" key="1">
    <citation type="submission" date="2015-01" db="EMBL/GenBank/DDBJ databases">
        <title>Draft genome sequences of the supercritical CO2 tolerant bacteria Bacillus subterraneus MITOT1 and Bacillus cereus MIT0214.</title>
        <authorList>
            <person name="Peet K.C."/>
            <person name="Thompson J.R."/>
        </authorList>
    </citation>
    <scope>NUCLEOTIDE SEQUENCE [LARGE SCALE GENOMIC DNA]</scope>
    <source>
        <strain evidence="1 2">MITOT1</strain>
    </source>
</reference>
<dbReference type="OrthoDB" id="5430844at2"/>
<organism evidence="1 2">
    <name type="scientific">Mesobacillus subterraneus</name>
    <dbReference type="NCBI Taxonomy" id="285983"/>
    <lineage>
        <taxon>Bacteria</taxon>
        <taxon>Bacillati</taxon>
        <taxon>Bacillota</taxon>
        <taxon>Bacilli</taxon>
        <taxon>Bacillales</taxon>
        <taxon>Bacillaceae</taxon>
        <taxon>Mesobacillus</taxon>
    </lineage>
</organism>
<sequence length="314" mass="35347">MADTMKRWRYRAFGLSIISDVPLPELPITVCLTDEADVTVTSEDLSKTWTDLGIHPYSFKVKENYVLFQLPNVAIFLIKNGKEIIVSPWPGADPAQIRLYILGTCMGAILLQRKILPLHGSAVSVDGKVYAFIGDSGAGKSTLATALLEKGFDLLSDDVIPVSISLEDGLPYVTPSYPQQKLWAESLNHFGMNAREYHSIYKRENKYLIPVATKFSEEVLPLAGVFELIKKDQQRIEFSPVVGLERFNTLFAHTYRHIFIKPLGLVGWHFSVSAKMVEKVQFYQIKRPATGFTAPQLAELILETIKEEQLIWEA</sequence>